<keyword evidence="1" id="KW-0812">Transmembrane</keyword>
<keyword evidence="1" id="KW-0472">Membrane</keyword>
<organism evidence="2 3">
    <name type="scientific">Pyrodictium abyssi</name>
    <dbReference type="NCBI Taxonomy" id="54256"/>
    <lineage>
        <taxon>Archaea</taxon>
        <taxon>Thermoproteota</taxon>
        <taxon>Thermoprotei</taxon>
        <taxon>Desulfurococcales</taxon>
        <taxon>Pyrodictiaceae</taxon>
        <taxon>Pyrodictium</taxon>
    </lineage>
</organism>
<sequence>MKRTLLLRAAAAIAMVLVALDALSVYFLLLNPEGYWDHEKLDGAKAIRRLLPVFASPLAAEAAALHLLRRGRAAPVTPLLALASVLHYYSGLHICADCQMSPGEAAEATLAALAVILALAYAVSRRPYPLPARCMY</sequence>
<evidence type="ECO:0000256" key="1">
    <source>
        <dbReference type="SAM" id="Phobius"/>
    </source>
</evidence>
<evidence type="ECO:0000313" key="2">
    <source>
        <dbReference type="EMBL" id="BES82187.1"/>
    </source>
</evidence>
<feature type="transmembrane region" description="Helical" evidence="1">
    <location>
        <begin position="106"/>
        <end position="123"/>
    </location>
</feature>
<reference evidence="2 3" key="1">
    <citation type="submission" date="2023-09" db="EMBL/GenBank/DDBJ databases">
        <title>Pyrofollis japonicus gen. nov. sp. nov., a novel member of the family Pyrodictiaceae isolated from the Iheya North hydrothermal field.</title>
        <authorList>
            <person name="Miyazaki U."/>
            <person name="Sanari M."/>
            <person name="Tame A."/>
            <person name="Kitajima M."/>
            <person name="Okamoto A."/>
            <person name="Sawayama S."/>
            <person name="Miyazaki J."/>
            <person name="Takai K."/>
            <person name="Nakagawa S."/>
        </authorList>
    </citation>
    <scope>NUCLEOTIDE SEQUENCE [LARGE SCALE GENOMIC DNA]</scope>
    <source>
        <strain evidence="2 3">AV2</strain>
    </source>
</reference>
<name>A0ABN6ZPM6_9CREN</name>
<dbReference type="EMBL" id="AP028907">
    <property type="protein sequence ID" value="BES82187.1"/>
    <property type="molecule type" value="Genomic_DNA"/>
</dbReference>
<evidence type="ECO:0000313" key="3">
    <source>
        <dbReference type="Proteomes" id="UP001341135"/>
    </source>
</evidence>
<dbReference type="RefSeq" id="WP_338249263.1">
    <property type="nucleotide sequence ID" value="NZ_AP028907.1"/>
</dbReference>
<keyword evidence="3" id="KW-1185">Reference proteome</keyword>
<dbReference type="Proteomes" id="UP001341135">
    <property type="component" value="Chromosome"/>
</dbReference>
<dbReference type="GeneID" id="89289761"/>
<gene>
    <name evidence="2" type="ORF">PABY_17540</name>
</gene>
<keyword evidence="1" id="KW-1133">Transmembrane helix</keyword>
<feature type="transmembrane region" description="Helical" evidence="1">
    <location>
        <begin position="7"/>
        <end position="29"/>
    </location>
</feature>
<protein>
    <submittedName>
        <fullName evidence="2">Uncharacterized protein</fullName>
    </submittedName>
</protein>
<accession>A0ABN6ZPM6</accession>
<proteinExistence type="predicted"/>